<evidence type="ECO:0000256" key="2">
    <source>
        <dbReference type="ARBA" id="ARBA00022475"/>
    </source>
</evidence>
<dbReference type="PANTHER" id="PTHR47371">
    <property type="entry name" value="LIPOTEICHOIC ACID SYNTHASE"/>
    <property type="match status" value="1"/>
</dbReference>
<dbReference type="PANTHER" id="PTHR47371:SF3">
    <property type="entry name" value="PHOSPHOGLYCEROL TRANSFERASE I"/>
    <property type="match status" value="1"/>
</dbReference>
<dbReference type="SUPFAM" id="SSF53649">
    <property type="entry name" value="Alkaline phosphatase-like"/>
    <property type="match status" value="1"/>
</dbReference>
<dbReference type="Gene3D" id="3.40.720.10">
    <property type="entry name" value="Alkaline Phosphatase, subunit A"/>
    <property type="match status" value="1"/>
</dbReference>
<feature type="domain" description="Sulfatase N-terminal" evidence="7">
    <location>
        <begin position="372"/>
        <end position="580"/>
    </location>
</feature>
<feature type="transmembrane region" description="Helical" evidence="6">
    <location>
        <begin position="95"/>
        <end position="116"/>
    </location>
</feature>
<feature type="transmembrane region" description="Helical" evidence="6">
    <location>
        <begin position="12"/>
        <end position="37"/>
    </location>
</feature>
<keyword evidence="2" id="KW-1003">Cell membrane</keyword>
<organism evidence="8 9">
    <name type="scientific">Marinospirillum insulare</name>
    <dbReference type="NCBI Taxonomy" id="217169"/>
    <lineage>
        <taxon>Bacteria</taxon>
        <taxon>Pseudomonadati</taxon>
        <taxon>Pseudomonadota</taxon>
        <taxon>Gammaproteobacteria</taxon>
        <taxon>Oceanospirillales</taxon>
        <taxon>Oceanospirillaceae</taxon>
        <taxon>Marinospirillum</taxon>
    </lineage>
</organism>
<protein>
    <submittedName>
        <fullName evidence="8">Phosphoglycerol transferase</fullName>
    </submittedName>
</protein>
<name>A0ABQ5ZYB0_9GAMM</name>
<comment type="subcellular location">
    <subcellularLocation>
        <location evidence="1">Cell membrane</location>
        <topology evidence="1">Multi-pass membrane protein</topology>
    </subcellularLocation>
</comment>
<keyword evidence="3 6" id="KW-0812">Transmembrane</keyword>
<evidence type="ECO:0000256" key="1">
    <source>
        <dbReference type="ARBA" id="ARBA00004651"/>
    </source>
</evidence>
<keyword evidence="4 6" id="KW-1133">Transmembrane helix</keyword>
<evidence type="ECO:0000256" key="3">
    <source>
        <dbReference type="ARBA" id="ARBA00022692"/>
    </source>
</evidence>
<sequence>MKQNLSQRWMQWLVSTWLIFIFTLIGLGVFRLLYLYFLGPKLNSLPSNDLLTAFSIGLAFDLKILGPLSGILILLALPFYKLSAGAWRYFEKTTIAYQAVFVVLLNLLGIVNYYYFSFYQSPINALIFGLNEDDTGAVLATLWSDFPTVKLLFALVFFSFLQIYLAIKLAKHLAPSFKFKKAFSITLASILVLVIATSGGIGSSKLRSRHLSVSNNTFINHLVPSGAYALYLAKKERENSQLGNNPNSRLVSLGFTSWQEAAEQCFAEPITSFKQKLTYNHQVEEKPPHVVFAIMEGWGRHLMLFDEPNKNNLLGKLRPWVEGKADYFPQALSVENGTFQSLEGILLDSPITPITQSIYGYQSYDTSRVLPYKKAGYKTVFLTAGPGAWRQLNKTLYFQGFDEVLDREVIINAYPQATTHTWGVDDEWMFKYALDYLKAAEQQGEKVMLVMLSVTNHAPFRIPNHYIPKALDEKMLGNALAVDSKLGRSILETYQYANNSLGDFLQNLEKQNLLSHTLVAASGDHQSRSIITYPDNTQLPLKFGVPLLFYIPKDYKLNKEPINPEIWASHADIFPTLWEHSLSEVEVPLTSDKNIYTRTTENSRATSFINTEGGQGIVISTAGAATNFTEPRYYQWTDTSQLTLTPIAKPTAQLEILVMQEKACLVFKDWRIRNQALEQK</sequence>
<evidence type="ECO:0000313" key="8">
    <source>
        <dbReference type="EMBL" id="GLR64367.1"/>
    </source>
</evidence>
<evidence type="ECO:0000256" key="6">
    <source>
        <dbReference type="SAM" id="Phobius"/>
    </source>
</evidence>
<gene>
    <name evidence="8" type="ORF">GCM10007878_18050</name>
</gene>
<keyword evidence="9" id="KW-1185">Reference proteome</keyword>
<comment type="caution">
    <text evidence="8">The sequence shown here is derived from an EMBL/GenBank/DDBJ whole genome shotgun (WGS) entry which is preliminary data.</text>
</comment>
<dbReference type="EMBL" id="BSOR01000029">
    <property type="protein sequence ID" value="GLR64367.1"/>
    <property type="molecule type" value="Genomic_DNA"/>
</dbReference>
<evidence type="ECO:0000256" key="5">
    <source>
        <dbReference type="ARBA" id="ARBA00023136"/>
    </source>
</evidence>
<dbReference type="CDD" id="cd16015">
    <property type="entry name" value="LTA_synthase"/>
    <property type="match status" value="1"/>
</dbReference>
<keyword evidence="5 6" id="KW-0472">Membrane</keyword>
<dbReference type="RefSeq" id="WP_027850463.1">
    <property type="nucleotide sequence ID" value="NZ_BSOR01000029.1"/>
</dbReference>
<evidence type="ECO:0000256" key="4">
    <source>
        <dbReference type="ARBA" id="ARBA00022989"/>
    </source>
</evidence>
<feature type="transmembrane region" description="Helical" evidence="6">
    <location>
        <begin position="182"/>
        <end position="202"/>
    </location>
</feature>
<dbReference type="GO" id="GO:0016740">
    <property type="term" value="F:transferase activity"/>
    <property type="evidence" value="ECO:0007669"/>
    <property type="project" value="UniProtKB-KW"/>
</dbReference>
<evidence type="ECO:0000259" key="7">
    <source>
        <dbReference type="Pfam" id="PF00884"/>
    </source>
</evidence>
<accession>A0ABQ5ZYB0</accession>
<dbReference type="Pfam" id="PF00884">
    <property type="entry name" value="Sulfatase"/>
    <property type="match status" value="1"/>
</dbReference>
<dbReference type="Proteomes" id="UP001156682">
    <property type="component" value="Unassembled WGS sequence"/>
</dbReference>
<keyword evidence="8" id="KW-0808">Transferase</keyword>
<dbReference type="InterPro" id="IPR017850">
    <property type="entry name" value="Alkaline_phosphatase_core_sf"/>
</dbReference>
<feature type="transmembrane region" description="Helical" evidence="6">
    <location>
        <begin position="64"/>
        <end position="83"/>
    </location>
</feature>
<dbReference type="InterPro" id="IPR050448">
    <property type="entry name" value="OpgB/LTA_synthase_biosynth"/>
</dbReference>
<proteinExistence type="predicted"/>
<evidence type="ECO:0000313" key="9">
    <source>
        <dbReference type="Proteomes" id="UP001156682"/>
    </source>
</evidence>
<dbReference type="InterPro" id="IPR000917">
    <property type="entry name" value="Sulfatase_N"/>
</dbReference>
<reference evidence="9" key="1">
    <citation type="journal article" date="2019" name="Int. J. Syst. Evol. Microbiol.">
        <title>The Global Catalogue of Microorganisms (GCM) 10K type strain sequencing project: providing services to taxonomists for standard genome sequencing and annotation.</title>
        <authorList>
            <consortium name="The Broad Institute Genomics Platform"/>
            <consortium name="The Broad Institute Genome Sequencing Center for Infectious Disease"/>
            <person name="Wu L."/>
            <person name="Ma J."/>
        </authorList>
    </citation>
    <scope>NUCLEOTIDE SEQUENCE [LARGE SCALE GENOMIC DNA]</scope>
    <source>
        <strain evidence="9">NBRC 100033</strain>
    </source>
</reference>